<dbReference type="PANTHER" id="PTHR10948:SF23">
    <property type="entry name" value="TRANSPOSASE INSI FOR INSERTION SEQUENCE ELEMENT IS30A-RELATED"/>
    <property type="match status" value="1"/>
</dbReference>
<evidence type="ECO:0000259" key="3">
    <source>
        <dbReference type="PROSITE" id="PS50994"/>
    </source>
</evidence>
<dbReference type="InterPro" id="IPR025668">
    <property type="entry name" value="Tnp_DDE_dom"/>
</dbReference>
<accession>A0A848BB59</accession>
<dbReference type="Gene3D" id="3.30.420.10">
    <property type="entry name" value="Ribonuclease H-like superfamily/Ribonuclease H"/>
    <property type="match status" value="1"/>
</dbReference>
<dbReference type="SUPFAM" id="SSF53098">
    <property type="entry name" value="Ribonuclease H-like"/>
    <property type="match status" value="1"/>
</dbReference>
<organism evidence="4 5">
    <name type="scientific">Selenomonas bovis</name>
    <dbReference type="NCBI Taxonomy" id="416586"/>
    <lineage>
        <taxon>Bacteria</taxon>
        <taxon>Bacillati</taxon>
        <taxon>Bacillota</taxon>
        <taxon>Negativicutes</taxon>
        <taxon>Selenomonadales</taxon>
        <taxon>Selenomonadaceae</taxon>
        <taxon>Selenomonas</taxon>
    </lineage>
</organism>
<dbReference type="Pfam" id="PF13936">
    <property type="entry name" value="HTH_38"/>
    <property type="match status" value="1"/>
</dbReference>
<sequence length="422" mass="49123">MDCLQSTTDMPRRKWAHLTFAERVIIQTRRKDKWSLRRIARELGCTVNTVRNEVRRGNVLLYNGKVERYRAEDGQAAYDANRKNKKKHTQERKKKLGRSIEERDPSIEERQEFGHWECDLVLGARSKDEVLLTLVERKTRRAILRKLRNKESTTVLEAFRKLRQEEMFKDCFDQVFRTLTTDNGSEFARLSELEEMNAVRVYYAHPYCSCEKGANENHNGLFRRFLPKGKRMEDYPAGHIARVEEWANTLPRKILGYSAPEECFEKDAYLCSEGRKLVVSGIRHAKSRTGFVSEKTCYTCKSCKDCPCKADCIHGNHSKQPLDERTKHFEVAKIFQQERQKGLARITSEHGIELRVNRSIQAEGAFADVKTDRNYRRFLTKGHVNVEAETILLAMAHNMFKMHCKIQVQRLGVHLIQLAAAV</sequence>
<dbReference type="InterPro" id="IPR051917">
    <property type="entry name" value="Transposase-Integrase"/>
</dbReference>
<dbReference type="GO" id="GO:0032196">
    <property type="term" value="P:transposition"/>
    <property type="evidence" value="ECO:0007669"/>
    <property type="project" value="TreeGrafter"/>
</dbReference>
<keyword evidence="5" id="KW-1185">Reference proteome</keyword>
<dbReference type="InterPro" id="IPR001584">
    <property type="entry name" value="Integrase_cat-core"/>
</dbReference>
<proteinExistence type="predicted"/>
<evidence type="ECO:0000256" key="1">
    <source>
        <dbReference type="ARBA" id="ARBA00023172"/>
    </source>
</evidence>
<dbReference type="Pfam" id="PF13751">
    <property type="entry name" value="DDE_Tnp_1_6"/>
    <property type="match status" value="1"/>
</dbReference>
<dbReference type="InterPro" id="IPR036397">
    <property type="entry name" value="RNaseH_sf"/>
</dbReference>
<feature type="region of interest" description="Disordered" evidence="2">
    <location>
        <begin position="80"/>
        <end position="101"/>
    </location>
</feature>
<dbReference type="EMBL" id="JABAFA010000020">
    <property type="protein sequence ID" value="NMD99145.1"/>
    <property type="molecule type" value="Genomic_DNA"/>
</dbReference>
<dbReference type="InterPro" id="IPR025246">
    <property type="entry name" value="IS30-like_HTH"/>
</dbReference>
<dbReference type="InterPro" id="IPR012337">
    <property type="entry name" value="RNaseH-like_sf"/>
</dbReference>
<keyword evidence="1" id="KW-0233">DNA recombination</keyword>
<dbReference type="InterPro" id="IPR053392">
    <property type="entry name" value="Transposase_IS30-like"/>
</dbReference>
<evidence type="ECO:0000313" key="4">
    <source>
        <dbReference type="EMBL" id="NMD99145.1"/>
    </source>
</evidence>
<feature type="domain" description="Integrase catalytic" evidence="3">
    <location>
        <begin position="101"/>
        <end position="268"/>
    </location>
</feature>
<dbReference type="NCBIfam" id="NF033563">
    <property type="entry name" value="transpos_IS30"/>
    <property type="match status" value="1"/>
</dbReference>
<dbReference type="PANTHER" id="PTHR10948">
    <property type="entry name" value="TRANSPOSASE"/>
    <property type="match status" value="1"/>
</dbReference>
<dbReference type="GO" id="GO:0004803">
    <property type="term" value="F:transposase activity"/>
    <property type="evidence" value="ECO:0007669"/>
    <property type="project" value="TreeGrafter"/>
</dbReference>
<dbReference type="InterPro" id="IPR013324">
    <property type="entry name" value="RNA_pol_sigma_r3/r4-like"/>
</dbReference>
<gene>
    <name evidence="4" type="ORF">HF878_06620</name>
</gene>
<dbReference type="GO" id="GO:0003676">
    <property type="term" value="F:nucleic acid binding"/>
    <property type="evidence" value="ECO:0007669"/>
    <property type="project" value="InterPro"/>
</dbReference>
<dbReference type="RefSeq" id="WP_170077559.1">
    <property type="nucleotide sequence ID" value="NZ_JABAFA010000020.1"/>
</dbReference>
<dbReference type="GO" id="GO:0005829">
    <property type="term" value="C:cytosol"/>
    <property type="evidence" value="ECO:0007669"/>
    <property type="project" value="TreeGrafter"/>
</dbReference>
<reference evidence="4 5" key="1">
    <citation type="submission" date="2020-04" db="EMBL/GenBank/DDBJ databases">
        <authorList>
            <person name="Hitch T.C.A."/>
            <person name="Wylensek D."/>
            <person name="Clavel T."/>
        </authorList>
    </citation>
    <scope>NUCLEOTIDE SEQUENCE [LARGE SCALE GENOMIC DNA]</scope>
    <source>
        <strain evidence="4 5">PG-130-P53-12</strain>
    </source>
</reference>
<dbReference type="Proteomes" id="UP000543804">
    <property type="component" value="Unassembled WGS sequence"/>
</dbReference>
<name>A0A848BB59_9FIRM</name>
<dbReference type="GO" id="GO:0015074">
    <property type="term" value="P:DNA integration"/>
    <property type="evidence" value="ECO:0007669"/>
    <property type="project" value="InterPro"/>
</dbReference>
<protein>
    <submittedName>
        <fullName evidence="4">IS30 family transposase</fullName>
    </submittedName>
</protein>
<dbReference type="AlphaFoldDB" id="A0A848BB59"/>
<evidence type="ECO:0000256" key="2">
    <source>
        <dbReference type="SAM" id="MobiDB-lite"/>
    </source>
</evidence>
<evidence type="ECO:0000313" key="5">
    <source>
        <dbReference type="Proteomes" id="UP000543804"/>
    </source>
</evidence>
<dbReference type="GO" id="GO:0006310">
    <property type="term" value="P:DNA recombination"/>
    <property type="evidence" value="ECO:0007669"/>
    <property type="project" value="UniProtKB-KW"/>
</dbReference>
<dbReference type="SUPFAM" id="SSF88659">
    <property type="entry name" value="Sigma3 and sigma4 domains of RNA polymerase sigma factors"/>
    <property type="match status" value="1"/>
</dbReference>
<dbReference type="PROSITE" id="PS50994">
    <property type="entry name" value="INTEGRASE"/>
    <property type="match status" value="1"/>
</dbReference>
<feature type="compositionally biased region" description="Basic residues" evidence="2">
    <location>
        <begin position="83"/>
        <end position="97"/>
    </location>
</feature>
<comment type="caution">
    <text evidence="4">The sequence shown here is derived from an EMBL/GenBank/DDBJ whole genome shotgun (WGS) entry which is preliminary data.</text>
</comment>